<sequence>MADLTHLFTQHVSMSTIHTSTLLSKTAKADKPLSKPTPARAAPKKPAKPAHVIARVEYAEHGRYVVTCPKHGVLPFEPDTQEWFAWVVEQESFRFVGKEGYFTTHHWWKVPQGAWRAHRKIRNQTHSLRLAPNQELTIAVLELAAQQIQAHLA</sequence>
<evidence type="ECO:0000313" key="2">
    <source>
        <dbReference type="EMBL" id="GCE15029.1"/>
    </source>
</evidence>
<dbReference type="AlphaFoldDB" id="A0A402A7K6"/>
<dbReference type="EMBL" id="BIFR01000002">
    <property type="protein sequence ID" value="GCE15029.1"/>
    <property type="molecule type" value="Genomic_DNA"/>
</dbReference>
<gene>
    <name evidence="2" type="ORF">KTT_48880</name>
</gene>
<accession>A0A402A7K6</accession>
<keyword evidence="3" id="KW-1185">Reference proteome</keyword>
<name>A0A402A7K6_9CHLR</name>
<dbReference type="Proteomes" id="UP000287352">
    <property type="component" value="Unassembled WGS sequence"/>
</dbReference>
<comment type="caution">
    <text evidence="2">The sequence shown here is derived from an EMBL/GenBank/DDBJ whole genome shotgun (WGS) entry which is preliminary data.</text>
</comment>
<evidence type="ECO:0000313" key="3">
    <source>
        <dbReference type="Proteomes" id="UP000287352"/>
    </source>
</evidence>
<organism evidence="2 3">
    <name type="scientific">Tengunoibacter tsumagoiensis</name>
    <dbReference type="NCBI Taxonomy" id="2014871"/>
    <lineage>
        <taxon>Bacteria</taxon>
        <taxon>Bacillati</taxon>
        <taxon>Chloroflexota</taxon>
        <taxon>Ktedonobacteria</taxon>
        <taxon>Ktedonobacterales</taxon>
        <taxon>Dictyobacteraceae</taxon>
        <taxon>Tengunoibacter</taxon>
    </lineage>
</organism>
<proteinExistence type="predicted"/>
<feature type="region of interest" description="Disordered" evidence="1">
    <location>
        <begin position="26"/>
        <end position="48"/>
    </location>
</feature>
<protein>
    <submittedName>
        <fullName evidence="2">Uncharacterized protein</fullName>
    </submittedName>
</protein>
<reference evidence="3" key="1">
    <citation type="submission" date="2018-12" db="EMBL/GenBank/DDBJ databases">
        <title>Tengunoibacter tsumagoiensis gen. nov., sp. nov., Dictyobacter kobayashii sp. nov., D. alpinus sp. nov., and D. joshuensis sp. nov. and description of Dictyobacteraceae fam. nov. within the order Ktedonobacterales isolated from Tengu-no-mugimeshi.</title>
        <authorList>
            <person name="Wang C.M."/>
            <person name="Zheng Y."/>
            <person name="Sakai Y."/>
            <person name="Toyoda A."/>
            <person name="Minakuchi Y."/>
            <person name="Abe K."/>
            <person name="Yokota A."/>
            <person name="Yabe S."/>
        </authorList>
    </citation>
    <scope>NUCLEOTIDE SEQUENCE [LARGE SCALE GENOMIC DNA]</scope>
    <source>
        <strain evidence="3">Uno3</strain>
    </source>
</reference>
<evidence type="ECO:0000256" key="1">
    <source>
        <dbReference type="SAM" id="MobiDB-lite"/>
    </source>
</evidence>